<dbReference type="Gene3D" id="3.30.300.30">
    <property type="match status" value="1"/>
</dbReference>
<dbReference type="InterPro" id="IPR025110">
    <property type="entry name" value="AMP-bd_C"/>
</dbReference>
<dbReference type="Proteomes" id="UP000283128">
    <property type="component" value="Unassembled WGS sequence"/>
</dbReference>
<sequence>MNNDTRATAAFRAARDILLENRTELDHAHRLFTWPELTHFNWALDWFDVIASDNARPAVRVLSEQGEESISFQDLAVRSDQVATWLRGQGVQRGDRILICLHNGVALWETILAGIKLGAVLVPTYPSAPAPDLADRIRRAEVRHVITEPSLTAKFRQAPKKWTPICTGRTPRGWIPYEASRQDQGRGFEPDGRTRADDPLFCYFTSGTTSLPKMVVHTHTSYPVGHLSGMYWNGLRPGDLHLNISAPGWAKHAWSSFFVPFNAEATVLAFRDPTPRPEWILTALRASGVTAFCAPPTVWRGMLAAGLGPRPTGLREATSAGEPLEASLIDTVRTEWGVWVRDGYGQTETTCQVGNPPGRVPEPGMMGWPMPGYRMRVIDDTTGRPAKPGAPGVLCVDLADRPAGMMAGYLGDPEQTGKAFAGGLYRTGDLVTQSDSGAFSYQGRDDDMFKSFDHRIAPLELETALLGHPAVAQAAVVPAPHEEGLFIPKAFVVLAGGCEPDEETARCVLAHAATVLPPEKMIKAIHFTDALPTTISGKVQRSVLRDQPATGGHEFEPAT</sequence>
<keyword evidence="3" id="KW-0547">Nucleotide-binding</keyword>
<proteinExistence type="inferred from homology"/>
<reference evidence="7 8" key="1">
    <citation type="submission" date="2019-01" db="EMBL/GenBank/DDBJ databases">
        <title>Genome sequences of Streptomyces and Rhizobium isolates collected from root and soil.</title>
        <authorList>
            <person name="Chhettri S."/>
            <person name="Sevigny J.L."/>
            <person name="Sen A."/>
            <person name="Ennis N."/>
            <person name="Tisa L."/>
        </authorList>
    </citation>
    <scope>NUCLEOTIDE SEQUENCE [LARGE SCALE GENOMIC DNA]</scope>
    <source>
        <strain evidence="7 8">San01</strain>
    </source>
</reference>
<evidence type="ECO:0000256" key="2">
    <source>
        <dbReference type="ARBA" id="ARBA00022598"/>
    </source>
</evidence>
<dbReference type="EMBL" id="RZYA01000014">
    <property type="protein sequence ID" value="RVU20956.1"/>
    <property type="molecule type" value="Genomic_DNA"/>
</dbReference>
<dbReference type="Pfam" id="PF00501">
    <property type="entry name" value="AMP-binding"/>
    <property type="match status" value="1"/>
</dbReference>
<evidence type="ECO:0000313" key="7">
    <source>
        <dbReference type="EMBL" id="RVU20956.1"/>
    </source>
</evidence>
<evidence type="ECO:0000256" key="1">
    <source>
        <dbReference type="ARBA" id="ARBA00006432"/>
    </source>
</evidence>
<dbReference type="InterPro" id="IPR042099">
    <property type="entry name" value="ANL_N_sf"/>
</dbReference>
<comment type="similarity">
    <text evidence="1">Belongs to the ATP-dependent AMP-binding enzyme family.</text>
</comment>
<name>A0A437PF94_9ACTN</name>
<dbReference type="GO" id="GO:0016405">
    <property type="term" value="F:CoA-ligase activity"/>
    <property type="evidence" value="ECO:0007669"/>
    <property type="project" value="UniProtKB-ARBA"/>
</dbReference>
<dbReference type="Pfam" id="PF13193">
    <property type="entry name" value="AMP-binding_C"/>
    <property type="match status" value="1"/>
</dbReference>
<evidence type="ECO:0000259" key="6">
    <source>
        <dbReference type="Pfam" id="PF13193"/>
    </source>
</evidence>
<dbReference type="InterPro" id="IPR045851">
    <property type="entry name" value="AMP-bd_C_sf"/>
</dbReference>
<dbReference type="GO" id="GO:0006637">
    <property type="term" value="P:acyl-CoA metabolic process"/>
    <property type="evidence" value="ECO:0007669"/>
    <property type="project" value="TreeGrafter"/>
</dbReference>
<keyword evidence="4" id="KW-0067">ATP-binding</keyword>
<dbReference type="InterPro" id="IPR000873">
    <property type="entry name" value="AMP-dep_synth/lig_dom"/>
</dbReference>
<dbReference type="GO" id="GO:0015645">
    <property type="term" value="F:fatty acid ligase activity"/>
    <property type="evidence" value="ECO:0007669"/>
    <property type="project" value="TreeGrafter"/>
</dbReference>
<evidence type="ECO:0000256" key="4">
    <source>
        <dbReference type="ARBA" id="ARBA00022840"/>
    </source>
</evidence>
<dbReference type="AlphaFoldDB" id="A0A437PF94"/>
<dbReference type="OrthoDB" id="9803968at2"/>
<dbReference type="PANTHER" id="PTHR43605:SF10">
    <property type="entry name" value="ACYL-COA SYNTHETASE MEDIUM CHAIN FAMILY MEMBER 3"/>
    <property type="match status" value="1"/>
</dbReference>
<evidence type="ECO:0000256" key="3">
    <source>
        <dbReference type="ARBA" id="ARBA00022741"/>
    </source>
</evidence>
<dbReference type="RefSeq" id="WP_127830910.1">
    <property type="nucleotide sequence ID" value="NZ_RZYA01000014.1"/>
</dbReference>
<evidence type="ECO:0000313" key="8">
    <source>
        <dbReference type="Proteomes" id="UP000283128"/>
    </source>
</evidence>
<comment type="caution">
    <text evidence="7">The sequence shown here is derived from an EMBL/GenBank/DDBJ whole genome shotgun (WGS) entry which is preliminary data.</text>
</comment>
<evidence type="ECO:0000259" key="5">
    <source>
        <dbReference type="Pfam" id="PF00501"/>
    </source>
</evidence>
<feature type="domain" description="AMP-dependent synthetase/ligase" evidence="5">
    <location>
        <begin position="56"/>
        <end position="410"/>
    </location>
</feature>
<dbReference type="GO" id="GO:0006633">
    <property type="term" value="P:fatty acid biosynthetic process"/>
    <property type="evidence" value="ECO:0007669"/>
    <property type="project" value="TreeGrafter"/>
</dbReference>
<gene>
    <name evidence="7" type="ORF">EOT10_26910</name>
</gene>
<dbReference type="SUPFAM" id="SSF56801">
    <property type="entry name" value="Acetyl-CoA synthetase-like"/>
    <property type="match status" value="1"/>
</dbReference>
<dbReference type="Gene3D" id="3.40.50.12780">
    <property type="entry name" value="N-terminal domain of ligase-like"/>
    <property type="match status" value="1"/>
</dbReference>
<keyword evidence="2" id="KW-0436">Ligase</keyword>
<dbReference type="PANTHER" id="PTHR43605">
    <property type="entry name" value="ACYL-COENZYME A SYNTHETASE"/>
    <property type="match status" value="1"/>
</dbReference>
<protein>
    <submittedName>
        <fullName evidence="7">AMP-dependent synthetase</fullName>
    </submittedName>
</protein>
<keyword evidence="8" id="KW-1185">Reference proteome</keyword>
<dbReference type="GO" id="GO:0005524">
    <property type="term" value="F:ATP binding"/>
    <property type="evidence" value="ECO:0007669"/>
    <property type="project" value="UniProtKB-KW"/>
</dbReference>
<dbReference type="GO" id="GO:0004321">
    <property type="term" value="F:fatty-acyl-CoA synthase activity"/>
    <property type="evidence" value="ECO:0007669"/>
    <property type="project" value="TreeGrafter"/>
</dbReference>
<feature type="domain" description="AMP-binding enzyme C-terminal" evidence="6">
    <location>
        <begin position="460"/>
        <end position="538"/>
    </location>
</feature>
<organism evidence="7 8">
    <name type="scientific">Streptomyces antnestii</name>
    <dbReference type="NCBI Taxonomy" id="2494256"/>
    <lineage>
        <taxon>Bacteria</taxon>
        <taxon>Bacillati</taxon>
        <taxon>Actinomycetota</taxon>
        <taxon>Actinomycetes</taxon>
        <taxon>Kitasatosporales</taxon>
        <taxon>Streptomycetaceae</taxon>
        <taxon>Streptomyces</taxon>
    </lineage>
</organism>
<dbReference type="InterPro" id="IPR051087">
    <property type="entry name" value="Mitochondrial_ACSM"/>
</dbReference>
<accession>A0A437PF94</accession>